<dbReference type="Pfam" id="PF03514">
    <property type="entry name" value="GRAS"/>
    <property type="match status" value="2"/>
</dbReference>
<evidence type="ECO:0000256" key="3">
    <source>
        <dbReference type="ARBA" id="ARBA00023163"/>
    </source>
</evidence>
<dbReference type="PROSITE" id="PS50985">
    <property type="entry name" value="GRAS"/>
    <property type="match status" value="1"/>
</dbReference>
<keyword evidence="7" id="KW-1185">Reference proteome</keyword>
<keyword evidence="3" id="KW-0804">Transcription</keyword>
<keyword evidence="4" id="KW-0539">Nucleus</keyword>
<comment type="caution">
    <text evidence="5">Lacks conserved residue(s) required for the propagation of feature annotation.</text>
</comment>
<name>A0AAV8S6U2_9ROSI</name>
<dbReference type="PANTHER" id="PTHR31636">
    <property type="entry name" value="OSJNBA0084A10.13 PROTEIN-RELATED"/>
    <property type="match status" value="1"/>
</dbReference>
<dbReference type="InterPro" id="IPR005202">
    <property type="entry name" value="TF_GRAS"/>
</dbReference>
<comment type="similarity">
    <text evidence="5">Belongs to the GRAS family.</text>
</comment>
<evidence type="ECO:0000256" key="1">
    <source>
        <dbReference type="ARBA" id="ARBA00004123"/>
    </source>
</evidence>
<evidence type="ECO:0000256" key="5">
    <source>
        <dbReference type="PROSITE-ProRule" id="PRU01191"/>
    </source>
</evidence>
<feature type="region of interest" description="SAW" evidence="5">
    <location>
        <begin position="131"/>
        <end position="183"/>
    </location>
</feature>
<comment type="subcellular location">
    <subcellularLocation>
        <location evidence="1">Nucleus</location>
    </subcellularLocation>
</comment>
<evidence type="ECO:0000256" key="4">
    <source>
        <dbReference type="ARBA" id="ARBA00023242"/>
    </source>
</evidence>
<gene>
    <name evidence="6" type="ORF">K2173_011422</name>
</gene>
<dbReference type="Proteomes" id="UP001159364">
    <property type="component" value="Unassembled WGS sequence"/>
</dbReference>
<dbReference type="EMBL" id="JAIWQS010000084">
    <property type="protein sequence ID" value="KAJ8747770.1"/>
    <property type="molecule type" value="Genomic_DNA"/>
</dbReference>
<evidence type="ECO:0000313" key="6">
    <source>
        <dbReference type="EMBL" id="KAJ8747770.1"/>
    </source>
</evidence>
<evidence type="ECO:0000313" key="7">
    <source>
        <dbReference type="Proteomes" id="UP001159364"/>
    </source>
</evidence>
<proteinExistence type="inferred from homology"/>
<accession>A0AAV8S6U2</accession>
<sequence length="183" mass="20321">MRFFAINSTKPALTSSSLISKPIKLHWRLSTALALRPGGPPLLRLTGIGSPSPDDRDSLREIGVRHIELARSVNVRFAFRDVAASGLQDVKPWMLQVNPKELVDSLEACALQPEKALAEMYIQREICNVESCEGSAQEERHEPLAKWRERLRGAGFKALHLGSNAFKQARTLLTLFSAEGYSV</sequence>
<reference evidence="6 7" key="1">
    <citation type="submission" date="2021-09" db="EMBL/GenBank/DDBJ databases">
        <title>Genomic insights and catalytic innovation underlie evolution of tropane alkaloids biosynthesis.</title>
        <authorList>
            <person name="Wang Y.-J."/>
            <person name="Tian T."/>
            <person name="Huang J.-P."/>
            <person name="Huang S.-X."/>
        </authorList>
    </citation>
    <scope>NUCLEOTIDE SEQUENCE [LARGE SCALE GENOMIC DNA]</scope>
    <source>
        <strain evidence="6">KIB-2018</strain>
        <tissue evidence="6">Leaf</tissue>
    </source>
</reference>
<protein>
    <submittedName>
        <fullName evidence="6">Uncharacterized protein</fullName>
    </submittedName>
</protein>
<comment type="caution">
    <text evidence="6">The sequence shown here is derived from an EMBL/GenBank/DDBJ whole genome shotgun (WGS) entry which is preliminary data.</text>
</comment>
<organism evidence="6 7">
    <name type="scientific">Erythroxylum novogranatense</name>
    <dbReference type="NCBI Taxonomy" id="1862640"/>
    <lineage>
        <taxon>Eukaryota</taxon>
        <taxon>Viridiplantae</taxon>
        <taxon>Streptophyta</taxon>
        <taxon>Embryophyta</taxon>
        <taxon>Tracheophyta</taxon>
        <taxon>Spermatophyta</taxon>
        <taxon>Magnoliopsida</taxon>
        <taxon>eudicotyledons</taxon>
        <taxon>Gunneridae</taxon>
        <taxon>Pentapetalae</taxon>
        <taxon>rosids</taxon>
        <taxon>fabids</taxon>
        <taxon>Malpighiales</taxon>
        <taxon>Erythroxylaceae</taxon>
        <taxon>Erythroxylum</taxon>
    </lineage>
</organism>
<keyword evidence="2" id="KW-0805">Transcription regulation</keyword>
<dbReference type="GO" id="GO:0005634">
    <property type="term" value="C:nucleus"/>
    <property type="evidence" value="ECO:0007669"/>
    <property type="project" value="UniProtKB-SubCell"/>
</dbReference>
<dbReference type="AlphaFoldDB" id="A0AAV8S6U2"/>
<evidence type="ECO:0000256" key="2">
    <source>
        <dbReference type="ARBA" id="ARBA00023015"/>
    </source>
</evidence>